<evidence type="ECO:0000313" key="7">
    <source>
        <dbReference type="EMBL" id="CAB4191839.1"/>
    </source>
</evidence>
<dbReference type="EMBL" id="LR797177">
    <property type="protein sequence ID" value="CAB4191839.1"/>
    <property type="molecule type" value="Genomic_DNA"/>
</dbReference>
<evidence type="ECO:0000313" key="6">
    <source>
        <dbReference type="EMBL" id="CAB4178133.1"/>
    </source>
</evidence>
<evidence type="ECO:0000313" key="10">
    <source>
        <dbReference type="EMBL" id="CAB4217106.1"/>
    </source>
</evidence>
<dbReference type="EMBL" id="LR796698">
    <property type="protein sequence ID" value="CAB4160431.1"/>
    <property type="molecule type" value="Genomic_DNA"/>
</dbReference>
<dbReference type="EMBL" id="LR796762">
    <property type="protein sequence ID" value="CAB4164833.1"/>
    <property type="molecule type" value="Genomic_DNA"/>
</dbReference>
<evidence type="ECO:0000313" key="8">
    <source>
        <dbReference type="EMBL" id="CAB4200805.1"/>
    </source>
</evidence>
<reference evidence="1" key="1">
    <citation type="submission" date="2020-04" db="EMBL/GenBank/DDBJ databases">
        <authorList>
            <person name="Chiriac C."/>
            <person name="Salcher M."/>
            <person name="Ghai R."/>
            <person name="Kavagutti S V."/>
        </authorList>
    </citation>
    <scope>NUCLEOTIDE SEQUENCE</scope>
</reference>
<evidence type="ECO:0000313" key="1">
    <source>
        <dbReference type="EMBL" id="CAB4145139.1"/>
    </source>
</evidence>
<organism evidence="1">
    <name type="scientific">uncultured Caudovirales phage</name>
    <dbReference type="NCBI Taxonomy" id="2100421"/>
    <lineage>
        <taxon>Viruses</taxon>
        <taxon>Duplodnaviria</taxon>
        <taxon>Heunggongvirae</taxon>
        <taxon>Uroviricota</taxon>
        <taxon>Caudoviricetes</taxon>
        <taxon>Peduoviridae</taxon>
        <taxon>Maltschvirus</taxon>
        <taxon>Maltschvirus maltsch</taxon>
    </lineage>
</organism>
<dbReference type="EMBL" id="LR796443">
    <property type="protein sequence ID" value="CAB4145139.1"/>
    <property type="molecule type" value="Genomic_DNA"/>
</dbReference>
<accession>A0A6J5MNQ9</accession>
<evidence type="ECO:0000313" key="4">
    <source>
        <dbReference type="EMBL" id="CAB4164833.1"/>
    </source>
</evidence>
<evidence type="ECO:0000313" key="5">
    <source>
        <dbReference type="EMBL" id="CAB4172299.1"/>
    </source>
</evidence>
<gene>
    <name evidence="6" type="ORF">UFOVP1002_29</name>
    <name evidence="7" type="ORF">UFOVP1217_168</name>
    <name evidence="8" type="ORF">UFOVP1343_152</name>
    <name evidence="9" type="ORF">UFOVP1438_13</name>
    <name evidence="12" type="ORF">UFOVP1541_171</name>
    <name evidence="10" type="ORF">UFOVP1592_9</name>
    <name evidence="1" type="ORF">UFOVP465_58</name>
    <name evidence="2" type="ORF">UFOVP666_104</name>
    <name evidence="3" type="ORF">UFOVP727_181</name>
    <name evidence="11" type="ORF">UFOVP741_184</name>
    <name evidence="4" type="ORF">UFOVP819_132</name>
    <name evidence="5" type="ORF">UFOVP926_142</name>
</gene>
<sequence length="56" mass="6490">MNIEKLDNPYTTECLDCGINLWSQYLHYLGMDNDTAQCANCLTANPTKYERWSDIV</sequence>
<dbReference type="EMBL" id="LR796878">
    <property type="protein sequence ID" value="CAB4172299.1"/>
    <property type="molecule type" value="Genomic_DNA"/>
</dbReference>
<evidence type="ECO:0000313" key="2">
    <source>
        <dbReference type="EMBL" id="CAB4156676.1"/>
    </source>
</evidence>
<evidence type="ECO:0000313" key="3">
    <source>
        <dbReference type="EMBL" id="CAB4160431.1"/>
    </source>
</evidence>
<dbReference type="EMBL" id="LR798341">
    <property type="protein sequence ID" value="CAB5225261.1"/>
    <property type="molecule type" value="Genomic_DNA"/>
</dbReference>
<dbReference type="EMBL" id="LR797395">
    <property type="protein sequence ID" value="CAB4212480.1"/>
    <property type="molecule type" value="Genomic_DNA"/>
</dbReference>
<dbReference type="EMBL" id="LR796961">
    <property type="protein sequence ID" value="CAB4178133.1"/>
    <property type="molecule type" value="Genomic_DNA"/>
</dbReference>
<proteinExistence type="predicted"/>
<dbReference type="EMBL" id="LR796644">
    <property type="protein sequence ID" value="CAB4156676.1"/>
    <property type="molecule type" value="Genomic_DNA"/>
</dbReference>
<dbReference type="EMBL" id="LR797305">
    <property type="protein sequence ID" value="CAB4200805.1"/>
    <property type="molecule type" value="Genomic_DNA"/>
</dbReference>
<evidence type="ECO:0000313" key="9">
    <source>
        <dbReference type="EMBL" id="CAB4212480.1"/>
    </source>
</evidence>
<protein>
    <submittedName>
        <fullName evidence="1">Uncharacterized protein</fullName>
    </submittedName>
</protein>
<name>A0A6J5MNQ9_9CAUD</name>
<evidence type="ECO:0000313" key="11">
    <source>
        <dbReference type="EMBL" id="CAB5225261.1"/>
    </source>
</evidence>
<dbReference type="EMBL" id="LR798395">
    <property type="protein sequence ID" value="CAB5229057.1"/>
    <property type="molecule type" value="Genomic_DNA"/>
</dbReference>
<dbReference type="EMBL" id="LR797452">
    <property type="protein sequence ID" value="CAB4217106.1"/>
    <property type="molecule type" value="Genomic_DNA"/>
</dbReference>
<evidence type="ECO:0000313" key="12">
    <source>
        <dbReference type="EMBL" id="CAB5229057.1"/>
    </source>
</evidence>